<dbReference type="PANTHER" id="PTHR11496">
    <property type="entry name" value="ALCOHOL DEHYDROGENASE"/>
    <property type="match status" value="1"/>
</dbReference>
<dbReference type="Pfam" id="PF00465">
    <property type="entry name" value="Fe-ADH"/>
    <property type="match status" value="1"/>
</dbReference>
<name>X0WFX4_9ZZZZ</name>
<evidence type="ECO:0000313" key="4">
    <source>
        <dbReference type="EMBL" id="GAG22077.1"/>
    </source>
</evidence>
<feature type="non-terminal residue" evidence="4">
    <location>
        <position position="165"/>
    </location>
</feature>
<dbReference type="FunFam" id="3.40.50.1970:FF:000003">
    <property type="entry name" value="Alcohol dehydrogenase, iron-containing"/>
    <property type="match status" value="1"/>
</dbReference>
<dbReference type="GO" id="GO:0046872">
    <property type="term" value="F:metal ion binding"/>
    <property type="evidence" value="ECO:0007669"/>
    <property type="project" value="InterPro"/>
</dbReference>
<dbReference type="SUPFAM" id="SSF56796">
    <property type="entry name" value="Dehydroquinate synthase-like"/>
    <property type="match status" value="1"/>
</dbReference>
<reference evidence="4" key="1">
    <citation type="journal article" date="2014" name="Front. Microbiol.">
        <title>High frequency of phylogenetically diverse reductive dehalogenase-homologous genes in deep subseafloor sedimentary metagenomes.</title>
        <authorList>
            <person name="Kawai M."/>
            <person name="Futagami T."/>
            <person name="Toyoda A."/>
            <person name="Takaki Y."/>
            <person name="Nishi S."/>
            <person name="Hori S."/>
            <person name="Arai W."/>
            <person name="Tsubouchi T."/>
            <person name="Morono Y."/>
            <person name="Uchiyama I."/>
            <person name="Ito T."/>
            <person name="Fujiyama A."/>
            <person name="Inagaki F."/>
            <person name="Takami H."/>
        </authorList>
    </citation>
    <scope>NUCLEOTIDE SEQUENCE</scope>
    <source>
        <strain evidence="4">Expedition CK06-06</strain>
    </source>
</reference>
<dbReference type="EMBL" id="BARS01031787">
    <property type="protein sequence ID" value="GAG22077.1"/>
    <property type="molecule type" value="Genomic_DNA"/>
</dbReference>
<dbReference type="InterPro" id="IPR001670">
    <property type="entry name" value="ADH_Fe/GldA"/>
</dbReference>
<organism evidence="4">
    <name type="scientific">marine sediment metagenome</name>
    <dbReference type="NCBI Taxonomy" id="412755"/>
    <lineage>
        <taxon>unclassified sequences</taxon>
        <taxon>metagenomes</taxon>
        <taxon>ecological metagenomes</taxon>
    </lineage>
</organism>
<comment type="caution">
    <text evidence="4">The sequence shown here is derived from an EMBL/GenBank/DDBJ whole genome shotgun (WGS) entry which is preliminary data.</text>
</comment>
<accession>X0WFX4</accession>
<gene>
    <name evidence="4" type="ORF">S01H1_49414</name>
</gene>
<protein>
    <recommendedName>
        <fullName evidence="3">Alcohol dehydrogenase iron-type/glycerol dehydrogenase GldA domain-containing protein</fullName>
    </recommendedName>
</protein>
<evidence type="ECO:0000256" key="1">
    <source>
        <dbReference type="ARBA" id="ARBA00007358"/>
    </source>
</evidence>
<dbReference type="GO" id="GO:0004022">
    <property type="term" value="F:alcohol dehydrogenase (NAD+) activity"/>
    <property type="evidence" value="ECO:0007669"/>
    <property type="project" value="TreeGrafter"/>
</dbReference>
<dbReference type="Gene3D" id="3.40.50.1970">
    <property type="match status" value="1"/>
</dbReference>
<keyword evidence="2" id="KW-0560">Oxidoreductase</keyword>
<dbReference type="AlphaFoldDB" id="X0WFX4"/>
<proteinExistence type="inferred from homology"/>
<dbReference type="PANTHER" id="PTHR11496:SF102">
    <property type="entry name" value="ALCOHOL DEHYDROGENASE 4"/>
    <property type="match status" value="1"/>
</dbReference>
<feature type="domain" description="Alcohol dehydrogenase iron-type/glycerol dehydrogenase GldA" evidence="3">
    <location>
        <begin position="9"/>
        <end position="164"/>
    </location>
</feature>
<evidence type="ECO:0000256" key="2">
    <source>
        <dbReference type="ARBA" id="ARBA00023002"/>
    </source>
</evidence>
<comment type="similarity">
    <text evidence="1">Belongs to the iron-containing alcohol dehydrogenase family.</text>
</comment>
<evidence type="ECO:0000259" key="3">
    <source>
        <dbReference type="Pfam" id="PF00465"/>
    </source>
</evidence>
<dbReference type="CDD" id="cd08551">
    <property type="entry name" value="Fe-ADH"/>
    <property type="match status" value="1"/>
</dbReference>
<sequence>MDIYHIMLPRKIRFGVGCLDTIGDEAKELAAEHALIITDPGIYEAGLVYPIKEQLSRINLSVDVFSEAEPEPTLPRLNAIAEDLRKYNYDLLVGVGGGSSIDTAKGLSVLLAHGGNGQDYLGVNRVPKPGIPVFALPTTAGTGSETTMIAVFGDPEKKVKSAIVS</sequence>
<dbReference type="InterPro" id="IPR039697">
    <property type="entry name" value="Alcohol_dehydrogenase_Fe"/>
</dbReference>